<accession>A0ACB7TQQ3</accession>
<keyword evidence="2" id="KW-1185">Reference proteome</keyword>
<protein>
    <submittedName>
        <fullName evidence="1">Uncharacterized protein</fullName>
    </submittedName>
</protein>
<dbReference type="EMBL" id="CM023481">
    <property type="protein sequence ID" value="KAH6948581.1"/>
    <property type="molecule type" value="Genomic_DNA"/>
</dbReference>
<comment type="caution">
    <text evidence="1">The sequence shown here is derived from an EMBL/GenBank/DDBJ whole genome shotgun (WGS) entry which is preliminary data.</text>
</comment>
<organism evidence="1 2">
    <name type="scientific">Hyalomma asiaticum</name>
    <name type="common">Tick</name>
    <dbReference type="NCBI Taxonomy" id="266040"/>
    <lineage>
        <taxon>Eukaryota</taxon>
        <taxon>Metazoa</taxon>
        <taxon>Ecdysozoa</taxon>
        <taxon>Arthropoda</taxon>
        <taxon>Chelicerata</taxon>
        <taxon>Arachnida</taxon>
        <taxon>Acari</taxon>
        <taxon>Parasitiformes</taxon>
        <taxon>Ixodida</taxon>
        <taxon>Ixodoidea</taxon>
        <taxon>Ixodidae</taxon>
        <taxon>Hyalomminae</taxon>
        <taxon>Hyalomma</taxon>
    </lineage>
</organism>
<name>A0ACB7TQQ3_HYAAI</name>
<reference evidence="1" key="1">
    <citation type="submission" date="2020-05" db="EMBL/GenBank/DDBJ databases">
        <title>Large-scale comparative analyses of tick genomes elucidate their genetic diversity and vector capacities.</title>
        <authorList>
            <person name="Jia N."/>
            <person name="Wang J."/>
            <person name="Shi W."/>
            <person name="Du L."/>
            <person name="Sun Y."/>
            <person name="Zhan W."/>
            <person name="Jiang J."/>
            <person name="Wang Q."/>
            <person name="Zhang B."/>
            <person name="Ji P."/>
            <person name="Sakyi L.B."/>
            <person name="Cui X."/>
            <person name="Yuan T."/>
            <person name="Jiang B."/>
            <person name="Yang W."/>
            <person name="Lam T.T.-Y."/>
            <person name="Chang Q."/>
            <person name="Ding S."/>
            <person name="Wang X."/>
            <person name="Zhu J."/>
            <person name="Ruan X."/>
            <person name="Zhao L."/>
            <person name="Wei J."/>
            <person name="Que T."/>
            <person name="Du C."/>
            <person name="Cheng J."/>
            <person name="Dai P."/>
            <person name="Han X."/>
            <person name="Huang E."/>
            <person name="Gao Y."/>
            <person name="Liu J."/>
            <person name="Shao H."/>
            <person name="Ye R."/>
            <person name="Li L."/>
            <person name="Wei W."/>
            <person name="Wang X."/>
            <person name="Wang C."/>
            <person name="Yang T."/>
            <person name="Huo Q."/>
            <person name="Li W."/>
            <person name="Guo W."/>
            <person name="Chen H."/>
            <person name="Zhou L."/>
            <person name="Ni X."/>
            <person name="Tian J."/>
            <person name="Zhou Y."/>
            <person name="Sheng Y."/>
            <person name="Liu T."/>
            <person name="Pan Y."/>
            <person name="Xia L."/>
            <person name="Li J."/>
            <person name="Zhao F."/>
            <person name="Cao W."/>
        </authorList>
    </citation>
    <scope>NUCLEOTIDE SEQUENCE</scope>
    <source>
        <strain evidence="1">Hyas-2018</strain>
    </source>
</reference>
<proteinExistence type="predicted"/>
<dbReference type="Proteomes" id="UP000821845">
    <property type="component" value="Chromosome 1"/>
</dbReference>
<sequence length="456" mass="51801">MAPVVLRYGFSKITWPEDHFRRKALENGAKLCKAKYVYDVEEAVPCHDSDTQVTAKCHSQVHQASYDVTLQLSSQRLISGATCSCKAGSDGACKHVAAVALELNNLADATSSTDVPQVWGRPASKPNTSKKESVEELFGEYKPLYIGGKPPDEQPPSFILEHFPDLDCIMQSTLKRQKEEEAMSEVRDCLEDLISKAALNADLCLVKEVLNWRYSLPLYTLEETVTMSANELNFFSTKVECTESQAELIAAQTIPQAKCTRWHQERACRISSTIAHRIICRKRSFESLAEQLKKTKSFYSPATEYGITMEPMARKVFEKKVGTRVTQVGLVIHPRQPWLCASPDGLFHTSKGITLLEIKCPYSRKDDVIIDPDLCESFISYVVYEDGCLKLTRSHPYYCQVQVAMYVTNTTECFFFVYSSKQDLIIVIERDEAFLAKSIPRLQWFYHNYYIKLLTH</sequence>
<evidence type="ECO:0000313" key="2">
    <source>
        <dbReference type="Proteomes" id="UP000821845"/>
    </source>
</evidence>
<evidence type="ECO:0000313" key="1">
    <source>
        <dbReference type="EMBL" id="KAH6948581.1"/>
    </source>
</evidence>
<gene>
    <name evidence="1" type="ORF">HPB50_025177</name>
</gene>